<dbReference type="EMBL" id="KZ678572">
    <property type="protein sequence ID" value="PSR79311.1"/>
    <property type="molecule type" value="Genomic_DNA"/>
</dbReference>
<name>A0A2T2ZY07_9PEZI</name>
<protein>
    <submittedName>
        <fullName evidence="1">Uncharacterized protein</fullName>
    </submittedName>
</protein>
<evidence type="ECO:0000313" key="2">
    <source>
        <dbReference type="Proteomes" id="UP000241462"/>
    </source>
</evidence>
<gene>
    <name evidence="1" type="ORF">BD289DRAFT_102889</name>
</gene>
<accession>A0A2T2ZY07</accession>
<keyword evidence="2" id="KW-1185">Reference proteome</keyword>
<proteinExistence type="predicted"/>
<sequence length="181" mass="19317">MKLAARGWQTARKTPGKAMSLPFPSFAGPTSSICPIATCCLAAICSGAMPHVSSLLDPSDRICLGPTRPRPINALCKVSVFEASIWNVIPREAVLERHFRQLPRLLADGQKPDLERIVGPTRLLSSIDAIPIQLRTPACPSAGSGSIFVKASVAATRANPDRDYQTPALLDKSVILFGLAC</sequence>
<dbReference type="InParanoid" id="A0A2T2ZY07"/>
<dbReference type="Proteomes" id="UP000241462">
    <property type="component" value="Unassembled WGS sequence"/>
</dbReference>
<organism evidence="1 2">
    <name type="scientific">Coniella lustricola</name>
    <dbReference type="NCBI Taxonomy" id="2025994"/>
    <lineage>
        <taxon>Eukaryota</taxon>
        <taxon>Fungi</taxon>
        <taxon>Dikarya</taxon>
        <taxon>Ascomycota</taxon>
        <taxon>Pezizomycotina</taxon>
        <taxon>Sordariomycetes</taxon>
        <taxon>Sordariomycetidae</taxon>
        <taxon>Diaporthales</taxon>
        <taxon>Schizoparmaceae</taxon>
        <taxon>Coniella</taxon>
    </lineage>
</organism>
<reference evidence="1 2" key="1">
    <citation type="journal article" date="2018" name="Mycol. Prog.">
        <title>Coniella lustricola, a new species from submerged detritus.</title>
        <authorList>
            <person name="Raudabaugh D.B."/>
            <person name="Iturriaga T."/>
            <person name="Carver A."/>
            <person name="Mondo S."/>
            <person name="Pangilinan J."/>
            <person name="Lipzen A."/>
            <person name="He G."/>
            <person name="Amirebrahimi M."/>
            <person name="Grigoriev I.V."/>
            <person name="Miller A.N."/>
        </authorList>
    </citation>
    <scope>NUCLEOTIDE SEQUENCE [LARGE SCALE GENOMIC DNA]</scope>
    <source>
        <strain evidence="1 2">B22-T-1</strain>
    </source>
</reference>
<evidence type="ECO:0000313" key="1">
    <source>
        <dbReference type="EMBL" id="PSR79311.1"/>
    </source>
</evidence>
<dbReference type="AlphaFoldDB" id="A0A2T2ZY07"/>